<proteinExistence type="predicted"/>
<dbReference type="Proteomes" id="UP000269940">
    <property type="component" value="Segment"/>
</dbReference>
<name>A0A386KAC3_9CAUD</name>
<evidence type="ECO:0000313" key="2">
    <source>
        <dbReference type="EMBL" id="AYD82331.1"/>
    </source>
</evidence>
<organism evidence="2 3">
    <name type="scientific">Acinetobacter phage vB_AbaM_B09_Aci05</name>
    <dbReference type="NCBI Taxonomy" id="2315458"/>
    <lineage>
        <taxon>Viruses</taxon>
        <taxon>Duplodnaviria</taxon>
        <taxon>Heunggongvirae</taxon>
        <taxon>Uroviricota</taxon>
        <taxon>Caudoviricetes</taxon>
        <taxon>Saclayvirus</taxon>
        <taxon>Saclayvirus Aci05</taxon>
    </lineage>
</organism>
<sequence>MYIATMIVIFLAVMIWMWHKDYKRYLLIPIIFSMVFSAFMVFMYVAAKDSQGGDVMVLNGHVTKKFSQRTSCSHSYSCNCRIVQNGKSTTTKCETCYEHPYDVDWVVKSNVGSTEIDRINRQGTKEPPRFTQAYIGEPFSIEMDYYNYIKASPLSVFKDYHTFRNVLTPSYPKVYNYYRIKHVVDYNSEWRGQFEVIDNYLAHKLKYSSAKAKANVVVIFYGKEDIREAMRVKNYGGRINDLTVMIQAAKDGTIKNAYVFSWSKSDMVNILLRDDILDMKNMNGSQKKLVDSIDNILVKYYTHRSMEDFKYLEHNIQMPMWYYVGTILGMLLVLGFNLFIVRDLR</sequence>
<reference evidence="2 3" key="1">
    <citation type="submission" date="2018-08" db="EMBL/GenBank/DDBJ databases">
        <title>Complete genome sequence of five Acinetobacter baumannii phages from Abidjan, Cote d'Ivoire.</title>
        <authorList>
            <person name="Essoh C."/>
            <person name="Vernadet J.-P."/>
            <person name="Vergnaud G."/>
            <person name="Resch G."/>
            <person name="Pourcel C."/>
        </authorList>
    </citation>
    <scope>NUCLEOTIDE SEQUENCE [LARGE SCALE GENOMIC DNA]</scope>
</reference>
<keyword evidence="1" id="KW-0812">Transmembrane</keyword>
<keyword evidence="1" id="KW-1133">Transmembrane helix</keyword>
<protein>
    <submittedName>
        <fullName evidence="2">Uncharacterized protein</fullName>
    </submittedName>
</protein>
<feature type="transmembrane region" description="Helical" evidence="1">
    <location>
        <begin position="25"/>
        <end position="47"/>
    </location>
</feature>
<dbReference type="EMBL" id="MH746814">
    <property type="protein sequence ID" value="AYD82331.1"/>
    <property type="molecule type" value="Genomic_DNA"/>
</dbReference>
<keyword evidence="3" id="KW-1185">Reference proteome</keyword>
<keyword evidence="1" id="KW-0472">Membrane</keyword>
<evidence type="ECO:0000256" key="1">
    <source>
        <dbReference type="SAM" id="Phobius"/>
    </source>
</evidence>
<feature type="transmembrane region" description="Helical" evidence="1">
    <location>
        <begin position="320"/>
        <end position="341"/>
    </location>
</feature>
<accession>A0A386KAC3</accession>
<gene>
    <name evidence="2" type="ORF">Aci05_084</name>
</gene>
<evidence type="ECO:0000313" key="3">
    <source>
        <dbReference type="Proteomes" id="UP000269940"/>
    </source>
</evidence>